<dbReference type="EMBL" id="FNYC01000002">
    <property type="protein sequence ID" value="SEI72688.1"/>
    <property type="molecule type" value="Genomic_DNA"/>
</dbReference>
<dbReference type="STRING" id="529704.SAMN02927913_1516"/>
<sequence>MSMFGEHARVRAAQQRMHDARRAVAIPASALLARGERHPWVILGVAAGAGFVMGRTKMHPLRLPGMGSLVGALVSEATTIGASFLAAHAANPSAVEDA</sequence>
<keyword evidence="2" id="KW-1185">Reference proteome</keyword>
<accession>A0A1H6SXP9</accession>
<name>A0A1H6SXP9_9GAMM</name>
<gene>
    <name evidence="1" type="ORF">SAMN04487997_1601</name>
</gene>
<evidence type="ECO:0000313" key="2">
    <source>
        <dbReference type="Proteomes" id="UP000199420"/>
    </source>
</evidence>
<proteinExistence type="predicted"/>
<dbReference type="RefSeq" id="WP_091335440.1">
    <property type="nucleotide sequence ID" value="NZ_FNYC01000002.1"/>
</dbReference>
<organism evidence="1 2">
    <name type="scientific">Frateuria terrea</name>
    <dbReference type="NCBI Taxonomy" id="529704"/>
    <lineage>
        <taxon>Bacteria</taxon>
        <taxon>Pseudomonadati</taxon>
        <taxon>Pseudomonadota</taxon>
        <taxon>Gammaproteobacteria</taxon>
        <taxon>Lysobacterales</taxon>
        <taxon>Rhodanobacteraceae</taxon>
        <taxon>Frateuria</taxon>
    </lineage>
</organism>
<protein>
    <submittedName>
        <fullName evidence="1">Uncharacterized protein</fullName>
    </submittedName>
</protein>
<reference evidence="1 2" key="1">
    <citation type="submission" date="2016-10" db="EMBL/GenBank/DDBJ databases">
        <authorList>
            <person name="de Groot N.N."/>
        </authorList>
    </citation>
    <scope>NUCLEOTIDE SEQUENCE [LARGE SCALE GENOMIC DNA]</scope>
    <source>
        <strain evidence="1 2">DSM 26515</strain>
    </source>
</reference>
<dbReference type="Proteomes" id="UP000199420">
    <property type="component" value="Unassembled WGS sequence"/>
</dbReference>
<dbReference type="AlphaFoldDB" id="A0A1H6SXP9"/>
<dbReference type="OrthoDB" id="5958026at2"/>
<evidence type="ECO:0000313" key="1">
    <source>
        <dbReference type="EMBL" id="SEI72688.1"/>
    </source>
</evidence>